<evidence type="ECO:0000313" key="6">
    <source>
        <dbReference type="EMBL" id="CAK0822172.1"/>
    </source>
</evidence>
<protein>
    <recommendedName>
        <fullName evidence="8">G2/mitotic-specific cyclin-B3</fullName>
    </recommendedName>
</protein>
<dbReference type="InterPro" id="IPR006671">
    <property type="entry name" value="Cyclin_N"/>
</dbReference>
<dbReference type="InterPro" id="IPR004367">
    <property type="entry name" value="Cyclin_C-dom"/>
</dbReference>
<dbReference type="InterPro" id="IPR036915">
    <property type="entry name" value="Cyclin-like_sf"/>
</dbReference>
<keyword evidence="1 2" id="KW-0195">Cyclin</keyword>
<comment type="caution">
    <text evidence="6">The sequence shown here is derived from an EMBL/GenBank/DDBJ whole genome shotgun (WGS) entry which is preliminary data.</text>
</comment>
<feature type="region of interest" description="Disordered" evidence="3">
    <location>
        <begin position="70"/>
        <end position="91"/>
    </location>
</feature>
<dbReference type="SMART" id="SM00385">
    <property type="entry name" value="CYCLIN"/>
    <property type="match status" value="2"/>
</dbReference>
<dbReference type="InterPro" id="IPR013763">
    <property type="entry name" value="Cyclin-like_dom"/>
</dbReference>
<sequence>PAADGAFARLVHALRPGTGARRAPAAAEIAAERRQAAPAGRDCRWARSAHGASLAEYSADLRASFARRAPPSGWPCAPGTGGSSDSPGRGRGGTRAALLDWLVDVHAARHRLPETLFLAASLIDRYVALRPPPLEKLQLAGIVALSLAAKFEEDGPLRMEDMRELTDKAYTIDEFKSMEVGMLVTLDFRLCSTTAVHHLGIAHATDPCPEMQQCLAQYLLELSLFDQALCACAPSRLAAAAALLSSALVRRQPLELPMSKESSRINMRIKGCARLMYACVKRAGQDDHHAVLRKFSQPARLEVARLYSRDAVVRSSVLFEPAQGDRSENRSANRGARKRSLEEQGVDSEGSQRKHSAGTLSHACLQLALFSVASGGRAGAARLR</sequence>
<feature type="non-terminal residue" evidence="6">
    <location>
        <position position="1"/>
    </location>
</feature>
<dbReference type="PANTHER" id="PTHR10177">
    <property type="entry name" value="CYCLINS"/>
    <property type="match status" value="1"/>
</dbReference>
<evidence type="ECO:0000259" key="5">
    <source>
        <dbReference type="SMART" id="SM01332"/>
    </source>
</evidence>
<gene>
    <name evidence="6" type="ORF">PCOR1329_LOCUS23255</name>
</gene>
<dbReference type="SUPFAM" id="SSF47954">
    <property type="entry name" value="Cyclin-like"/>
    <property type="match status" value="2"/>
</dbReference>
<reference evidence="6" key="1">
    <citation type="submission" date="2023-10" db="EMBL/GenBank/DDBJ databases">
        <authorList>
            <person name="Chen Y."/>
            <person name="Shah S."/>
            <person name="Dougan E. K."/>
            <person name="Thang M."/>
            <person name="Chan C."/>
        </authorList>
    </citation>
    <scope>NUCLEOTIDE SEQUENCE [LARGE SCALE GENOMIC DNA]</scope>
</reference>
<dbReference type="Pfam" id="PF00134">
    <property type="entry name" value="Cyclin_N"/>
    <property type="match status" value="1"/>
</dbReference>
<organism evidence="6 7">
    <name type="scientific">Prorocentrum cordatum</name>
    <dbReference type="NCBI Taxonomy" id="2364126"/>
    <lineage>
        <taxon>Eukaryota</taxon>
        <taxon>Sar</taxon>
        <taxon>Alveolata</taxon>
        <taxon>Dinophyceae</taxon>
        <taxon>Prorocentrales</taxon>
        <taxon>Prorocentraceae</taxon>
        <taxon>Prorocentrum</taxon>
    </lineage>
</organism>
<feature type="domain" description="Cyclin C-terminal" evidence="5">
    <location>
        <begin position="193"/>
        <end position="309"/>
    </location>
</feature>
<dbReference type="EMBL" id="CAUYUJ010007853">
    <property type="protein sequence ID" value="CAK0822172.1"/>
    <property type="molecule type" value="Genomic_DNA"/>
</dbReference>
<evidence type="ECO:0000259" key="4">
    <source>
        <dbReference type="SMART" id="SM00385"/>
    </source>
</evidence>
<feature type="region of interest" description="Disordered" evidence="3">
    <location>
        <begin position="323"/>
        <end position="357"/>
    </location>
</feature>
<evidence type="ECO:0000256" key="3">
    <source>
        <dbReference type="SAM" id="MobiDB-lite"/>
    </source>
</evidence>
<evidence type="ECO:0000313" key="7">
    <source>
        <dbReference type="Proteomes" id="UP001189429"/>
    </source>
</evidence>
<comment type="similarity">
    <text evidence="2">Belongs to the cyclin family.</text>
</comment>
<dbReference type="Gene3D" id="1.10.472.10">
    <property type="entry name" value="Cyclin-like"/>
    <property type="match status" value="2"/>
</dbReference>
<dbReference type="Pfam" id="PF02984">
    <property type="entry name" value="Cyclin_C"/>
    <property type="match status" value="1"/>
</dbReference>
<dbReference type="Proteomes" id="UP001189429">
    <property type="component" value="Unassembled WGS sequence"/>
</dbReference>
<accession>A0ABN9RSC9</accession>
<feature type="domain" description="Cyclin-like" evidence="4">
    <location>
        <begin position="197"/>
        <end position="278"/>
    </location>
</feature>
<evidence type="ECO:0000256" key="1">
    <source>
        <dbReference type="ARBA" id="ARBA00023127"/>
    </source>
</evidence>
<proteinExistence type="inferred from homology"/>
<dbReference type="SMART" id="SM01332">
    <property type="entry name" value="Cyclin_C"/>
    <property type="match status" value="1"/>
</dbReference>
<feature type="domain" description="Cyclin-like" evidence="4">
    <location>
        <begin position="100"/>
        <end position="184"/>
    </location>
</feature>
<evidence type="ECO:0008006" key="8">
    <source>
        <dbReference type="Google" id="ProtNLM"/>
    </source>
</evidence>
<evidence type="ECO:0000256" key="2">
    <source>
        <dbReference type="RuleBase" id="RU000383"/>
    </source>
</evidence>
<dbReference type="InterPro" id="IPR039361">
    <property type="entry name" value="Cyclin"/>
</dbReference>
<keyword evidence="7" id="KW-1185">Reference proteome</keyword>
<name>A0ABN9RSC9_9DINO</name>